<dbReference type="AlphaFoldDB" id="A0A645AMT1"/>
<sequence length="190" mass="22239">MPKDNYLESFKNYVKEHYTSKDAAHNFEHIERIISTSKKIIDYGVDENIDFCLLAFLQCFHGLNRKLATDSEFKRNTIDFLLGLGLSGEKITIYFECLKRHCKSPQRIEEKIVHDSNFIEAVGSYGLARAFNSAGTRGQTIEEIIDILETHYYNTIECKTQFGRIVYNARKKFAEDFLILLKKEIDWYKE</sequence>
<protein>
    <recommendedName>
        <fullName evidence="2">HD domain-containing protein</fullName>
    </recommendedName>
</protein>
<dbReference type="Gene3D" id="1.10.472.50">
    <property type="entry name" value="HD-domain/PDEase-like"/>
    <property type="match status" value="1"/>
</dbReference>
<comment type="caution">
    <text evidence="1">The sequence shown here is derived from an EMBL/GenBank/DDBJ whole genome shotgun (WGS) entry which is preliminary data.</text>
</comment>
<name>A0A645AMT1_9ZZZZ</name>
<evidence type="ECO:0000313" key="1">
    <source>
        <dbReference type="EMBL" id="MPM52153.1"/>
    </source>
</evidence>
<reference evidence="1" key="1">
    <citation type="submission" date="2019-08" db="EMBL/GenBank/DDBJ databases">
        <authorList>
            <person name="Kucharzyk K."/>
            <person name="Murdoch R.W."/>
            <person name="Higgins S."/>
            <person name="Loffler F."/>
        </authorList>
    </citation>
    <scope>NUCLEOTIDE SEQUENCE</scope>
</reference>
<gene>
    <name evidence="1" type="ORF">SDC9_98909</name>
</gene>
<dbReference type="EMBL" id="VSSQ01013732">
    <property type="protein sequence ID" value="MPM52153.1"/>
    <property type="molecule type" value="Genomic_DNA"/>
</dbReference>
<organism evidence="1">
    <name type="scientific">bioreactor metagenome</name>
    <dbReference type="NCBI Taxonomy" id="1076179"/>
    <lineage>
        <taxon>unclassified sequences</taxon>
        <taxon>metagenomes</taxon>
        <taxon>ecological metagenomes</taxon>
    </lineage>
</organism>
<evidence type="ECO:0008006" key="2">
    <source>
        <dbReference type="Google" id="ProtNLM"/>
    </source>
</evidence>
<dbReference type="Gene3D" id="1.20.58.1910">
    <property type="match status" value="1"/>
</dbReference>
<dbReference type="SUPFAM" id="SSF109604">
    <property type="entry name" value="HD-domain/PDEase-like"/>
    <property type="match status" value="1"/>
</dbReference>
<proteinExistence type="predicted"/>
<accession>A0A645AMT1</accession>